<feature type="transmembrane region" description="Helical" evidence="1">
    <location>
        <begin position="55"/>
        <end position="72"/>
    </location>
</feature>
<evidence type="ECO:0000256" key="1">
    <source>
        <dbReference type="SAM" id="Phobius"/>
    </source>
</evidence>
<evidence type="ECO:0000313" key="2">
    <source>
        <dbReference type="EMBL" id="MBR8668816.1"/>
    </source>
</evidence>
<dbReference type="AlphaFoldDB" id="A0A941GA05"/>
<keyword evidence="1" id="KW-0472">Membrane</keyword>
<comment type="caution">
    <text evidence="2">The sequence shown here is derived from an EMBL/GenBank/DDBJ whole genome shotgun (WGS) entry which is preliminary data.</text>
</comment>
<organism evidence="2">
    <name type="scientific">Niallia circulans</name>
    <name type="common">Bacillus circulans</name>
    <dbReference type="NCBI Taxonomy" id="1397"/>
    <lineage>
        <taxon>Bacteria</taxon>
        <taxon>Bacillati</taxon>
        <taxon>Bacillota</taxon>
        <taxon>Bacilli</taxon>
        <taxon>Bacillales</taxon>
        <taxon>Bacillaceae</taxon>
        <taxon>Niallia</taxon>
    </lineage>
</organism>
<feature type="transmembrane region" description="Helical" evidence="1">
    <location>
        <begin position="29"/>
        <end position="49"/>
    </location>
</feature>
<dbReference type="RefSeq" id="WP_212117400.1">
    <property type="nucleotide sequence ID" value="NZ_JAGTPX020000003.1"/>
</dbReference>
<keyword evidence="1" id="KW-0812">Transmembrane</keyword>
<reference evidence="2" key="1">
    <citation type="submission" date="2021-04" db="EMBL/GenBank/DDBJ databases">
        <title>Genomic analysis of electroactive and textile dye degrading Bacillus circulans strain: DC10 isolated from constructed wetland-microbial fuel cells treating textile dye wastewaters.</title>
        <authorList>
            <person name="Patel D.U."/>
            <person name="Desai C.R."/>
        </authorList>
    </citation>
    <scope>NUCLEOTIDE SEQUENCE</scope>
    <source>
        <strain evidence="2">DC10</strain>
    </source>
</reference>
<proteinExistence type="predicted"/>
<keyword evidence="1" id="KW-1133">Transmembrane helix</keyword>
<sequence length="82" mass="8941">MLLIGVISSTLDGGLSGMVQIKAREIPNWSALGMLLFGIIICGSSILIFNHMELITLHIINILAVINGLYLYRKIDVSLDSL</sequence>
<dbReference type="EMBL" id="JAGTPX010000003">
    <property type="protein sequence ID" value="MBR8668816.1"/>
    <property type="molecule type" value="Genomic_DNA"/>
</dbReference>
<gene>
    <name evidence="2" type="ORF">KD144_04620</name>
</gene>
<protein>
    <submittedName>
        <fullName evidence="2">Uncharacterized protein</fullName>
    </submittedName>
</protein>
<accession>A0A941GA05</accession>
<name>A0A941GA05_NIACI</name>